<sequence>MTCGTCYRCCGGSGDPTVNVRCFGAKGDGVHEDLAAIQMAINALPSTGGTVYFPPGKYVIKETSNVPEMTRYSIELYNRAKIKLLGAGRDVTTLFDPDLHPISEPDGPLIAMGIVYGYQSIQLEFQHLGFEGVAIDVAEVTEDPDTSFEWGHGGVNMRGCSDVLIHDCKFRNLWAGAVYADFGSTRIRTNSSVFHECWGPFINYASGQDHEAHGNYLSNCAGSPILCTGSRMSITHNRIEQTVERGTSAVVIGQGTNILIGWNTICDTKFSLGILGLFEGAASTFREVTIVGNVISGNKFIQDNDEAAVGAILIDGTVATLEDILIEGNHISENGKDTGTCAVPGILIVGDQCTGNILVQNNVISKGTSGNTTIGIWIGSTVPKNNKIHIGTNVLDVDHPICAQTQPGAGYSGPGYAGLSTTGIPVRNPFGVVTISDLATSATVSFPGGLPEDDALYQIHTSAGTVDGPPAALSLLSSPGRTSRRPGSTSTCTRRLG</sequence>
<evidence type="ECO:0000259" key="3">
    <source>
        <dbReference type="Pfam" id="PF13229"/>
    </source>
</evidence>
<evidence type="ECO:0000313" key="5">
    <source>
        <dbReference type="Proteomes" id="UP000309215"/>
    </source>
</evidence>
<dbReference type="SUPFAM" id="SSF51126">
    <property type="entry name" value="Pectin lyase-like"/>
    <property type="match status" value="1"/>
</dbReference>
<dbReference type="Gene3D" id="2.160.20.10">
    <property type="entry name" value="Single-stranded right-handed beta-helix, Pectin lyase-like"/>
    <property type="match status" value="1"/>
</dbReference>
<name>A0A4U1ILS1_9BACT</name>
<dbReference type="EMBL" id="SSMQ01000104">
    <property type="protein sequence ID" value="TKC94712.1"/>
    <property type="molecule type" value="Genomic_DNA"/>
</dbReference>
<dbReference type="SMART" id="SM00710">
    <property type="entry name" value="PbH1"/>
    <property type="match status" value="5"/>
</dbReference>
<evidence type="ECO:0000256" key="1">
    <source>
        <dbReference type="SAM" id="MobiDB-lite"/>
    </source>
</evidence>
<dbReference type="AlphaFoldDB" id="A0A4U1ILS1"/>
<reference evidence="4 5" key="1">
    <citation type="submission" date="2019-04" db="EMBL/GenBank/DDBJ databases">
        <authorList>
            <person name="Li Y."/>
            <person name="Wang J."/>
        </authorList>
    </citation>
    <scope>NUCLEOTIDE SEQUENCE [LARGE SCALE GENOMIC DNA]</scope>
    <source>
        <strain evidence="4 5">DSM 14668</strain>
    </source>
</reference>
<gene>
    <name evidence="4" type="ORF">E8A74_47835</name>
</gene>
<dbReference type="InterPro" id="IPR024535">
    <property type="entry name" value="RHGA/B-epi-like_pectate_lyase"/>
</dbReference>
<organism evidence="4 5">
    <name type="scientific">Polyangium fumosum</name>
    <dbReference type="NCBI Taxonomy" id="889272"/>
    <lineage>
        <taxon>Bacteria</taxon>
        <taxon>Pseudomonadati</taxon>
        <taxon>Myxococcota</taxon>
        <taxon>Polyangia</taxon>
        <taxon>Polyangiales</taxon>
        <taxon>Polyangiaceae</taxon>
        <taxon>Polyangium</taxon>
    </lineage>
</organism>
<comment type="caution">
    <text evidence="4">The sequence shown here is derived from an EMBL/GenBank/DDBJ whole genome shotgun (WGS) entry which is preliminary data.</text>
</comment>
<feature type="domain" description="Rhamnogalacturonase A/B/Epimerase-like pectate lyase" evidence="2">
    <location>
        <begin position="18"/>
        <end position="89"/>
    </location>
</feature>
<accession>A0A4U1ILS1</accession>
<dbReference type="OrthoDB" id="5441506at2"/>
<feature type="region of interest" description="Disordered" evidence="1">
    <location>
        <begin position="475"/>
        <end position="497"/>
    </location>
</feature>
<dbReference type="InterPro" id="IPR039448">
    <property type="entry name" value="Beta_helix"/>
</dbReference>
<dbReference type="InterPro" id="IPR006626">
    <property type="entry name" value="PbH1"/>
</dbReference>
<dbReference type="InterPro" id="IPR012334">
    <property type="entry name" value="Pectin_lyas_fold"/>
</dbReference>
<evidence type="ECO:0000313" key="4">
    <source>
        <dbReference type="EMBL" id="TKC94712.1"/>
    </source>
</evidence>
<feature type="compositionally biased region" description="Low complexity" evidence="1">
    <location>
        <begin position="475"/>
        <end position="491"/>
    </location>
</feature>
<dbReference type="Pfam" id="PF13229">
    <property type="entry name" value="Beta_helix"/>
    <property type="match status" value="1"/>
</dbReference>
<evidence type="ECO:0000259" key="2">
    <source>
        <dbReference type="Pfam" id="PF12708"/>
    </source>
</evidence>
<evidence type="ECO:0008006" key="6">
    <source>
        <dbReference type="Google" id="ProtNLM"/>
    </source>
</evidence>
<feature type="domain" description="Right handed beta helix" evidence="3">
    <location>
        <begin position="154"/>
        <end position="299"/>
    </location>
</feature>
<dbReference type="InterPro" id="IPR011050">
    <property type="entry name" value="Pectin_lyase_fold/virulence"/>
</dbReference>
<protein>
    <recommendedName>
        <fullName evidence="6">Pectate lyase superfamily protein domain-containing protein</fullName>
    </recommendedName>
</protein>
<keyword evidence="5" id="KW-1185">Reference proteome</keyword>
<proteinExistence type="predicted"/>
<dbReference type="Pfam" id="PF12708">
    <property type="entry name" value="Pect-lyase_RHGA_epim"/>
    <property type="match status" value="1"/>
</dbReference>
<dbReference type="Proteomes" id="UP000309215">
    <property type="component" value="Unassembled WGS sequence"/>
</dbReference>